<dbReference type="CDD" id="cd06558">
    <property type="entry name" value="crotonase-like"/>
    <property type="match status" value="1"/>
</dbReference>
<dbReference type="SUPFAM" id="SSF52096">
    <property type="entry name" value="ClpP/crotonase"/>
    <property type="match status" value="1"/>
</dbReference>
<dbReference type="InterPro" id="IPR001753">
    <property type="entry name" value="Enoyl-CoA_hydra/iso"/>
</dbReference>
<name>A0ABW7TJL0_9NOCA</name>
<reference evidence="1 2" key="1">
    <citation type="submission" date="2024-10" db="EMBL/GenBank/DDBJ databases">
        <title>The Natural Products Discovery Center: Release of the First 8490 Sequenced Strains for Exploring Actinobacteria Biosynthetic Diversity.</title>
        <authorList>
            <person name="Kalkreuter E."/>
            <person name="Kautsar S.A."/>
            <person name="Yang D."/>
            <person name="Bader C.D."/>
            <person name="Teijaro C.N."/>
            <person name="Fluegel L."/>
            <person name="Davis C.M."/>
            <person name="Simpson J.R."/>
            <person name="Lauterbach L."/>
            <person name="Steele A.D."/>
            <person name="Gui C."/>
            <person name="Meng S."/>
            <person name="Li G."/>
            <person name="Viehrig K."/>
            <person name="Ye F."/>
            <person name="Su P."/>
            <person name="Kiefer A.F."/>
            <person name="Nichols A."/>
            <person name="Cepeda A.J."/>
            <person name="Yan W."/>
            <person name="Fan B."/>
            <person name="Jiang Y."/>
            <person name="Adhikari A."/>
            <person name="Zheng C.-J."/>
            <person name="Schuster L."/>
            <person name="Cowan T.M."/>
            <person name="Smanski M.J."/>
            <person name="Chevrette M.G."/>
            <person name="De Carvalho L.P.S."/>
            <person name="Shen B."/>
        </authorList>
    </citation>
    <scope>NUCLEOTIDE SEQUENCE [LARGE SCALE GENOMIC DNA]</scope>
    <source>
        <strain evidence="1 2">NPDC020568</strain>
    </source>
</reference>
<dbReference type="RefSeq" id="WP_033244799.1">
    <property type="nucleotide sequence ID" value="NZ_JBIRUQ010000002.1"/>
</dbReference>
<dbReference type="InterPro" id="IPR029045">
    <property type="entry name" value="ClpP/crotonase-like_dom_sf"/>
</dbReference>
<keyword evidence="2" id="KW-1185">Reference proteome</keyword>
<accession>A0ABW7TJL0</accession>
<dbReference type="PANTHER" id="PTHR11941:SF75">
    <property type="entry name" value="ENOYL-COA HYDRATASE_ISOMERASE FAMILY PROTEIN"/>
    <property type="match status" value="1"/>
</dbReference>
<dbReference type="GeneID" id="93508833"/>
<dbReference type="Proteomes" id="UP001611263">
    <property type="component" value="Unassembled WGS sequence"/>
</dbReference>
<proteinExistence type="predicted"/>
<dbReference type="EMBL" id="JBIRUQ010000002">
    <property type="protein sequence ID" value="MFI1461223.1"/>
    <property type="molecule type" value="Genomic_DNA"/>
</dbReference>
<protein>
    <submittedName>
        <fullName evidence="1">Enoyl-CoA hydratase-related protein</fullName>
    </submittedName>
</protein>
<dbReference type="PANTHER" id="PTHR11941">
    <property type="entry name" value="ENOYL-COA HYDRATASE-RELATED"/>
    <property type="match status" value="1"/>
</dbReference>
<dbReference type="Pfam" id="PF00378">
    <property type="entry name" value="ECH_1"/>
    <property type="match status" value="1"/>
</dbReference>
<sequence length="215" mass="23038">MATTLHYQDKIAVLTLGDDENRFAPDWLDAVNAHLDTVESDAQGLITTGSGKFYSNGLDLDWLMANGDRTEWYVARVQELFARILTFPLPTVTAVNGHAFGAGAMLAIAHDYRVMRDDRGYYCFPEVDINIPFTPGMAALIQAKLSPQTAVTAMTTGHRFGGQEALAAGLVDATAAEADVLTSAVDRLTPLLGKNPGTLAAIKTTMYSAATAALR</sequence>
<evidence type="ECO:0000313" key="1">
    <source>
        <dbReference type="EMBL" id="MFI1461223.1"/>
    </source>
</evidence>
<comment type="caution">
    <text evidence="1">The sequence shown here is derived from an EMBL/GenBank/DDBJ whole genome shotgun (WGS) entry which is preliminary data.</text>
</comment>
<evidence type="ECO:0000313" key="2">
    <source>
        <dbReference type="Proteomes" id="UP001611263"/>
    </source>
</evidence>
<dbReference type="Gene3D" id="3.90.226.10">
    <property type="entry name" value="2-enoyl-CoA Hydratase, Chain A, domain 1"/>
    <property type="match status" value="1"/>
</dbReference>
<organism evidence="1 2">
    <name type="scientific">Nocardia carnea</name>
    <dbReference type="NCBI Taxonomy" id="37328"/>
    <lineage>
        <taxon>Bacteria</taxon>
        <taxon>Bacillati</taxon>
        <taxon>Actinomycetota</taxon>
        <taxon>Actinomycetes</taxon>
        <taxon>Mycobacteriales</taxon>
        <taxon>Nocardiaceae</taxon>
        <taxon>Nocardia</taxon>
    </lineage>
</organism>
<gene>
    <name evidence="1" type="ORF">ACH4WX_10935</name>
</gene>